<accession>A0ABV3Q8A4</accession>
<proteinExistence type="predicted"/>
<dbReference type="Gene3D" id="1.10.540.10">
    <property type="entry name" value="Acyl-CoA dehydrogenase/oxidase, N-terminal domain"/>
    <property type="match status" value="1"/>
</dbReference>
<evidence type="ECO:0000313" key="2">
    <source>
        <dbReference type="Proteomes" id="UP001556040"/>
    </source>
</evidence>
<sequence>MAIDFTLAPEHEEIRNRVRSFVEDTIKPAIEPFGHRDEMAPDQHRAYVGELIRLRKQAVAEGLWLPHMPKE</sequence>
<keyword evidence="2" id="KW-1185">Reference proteome</keyword>
<name>A0ABV3Q8A4_9BACL</name>
<feature type="non-terminal residue" evidence="1">
    <location>
        <position position="71"/>
    </location>
</feature>
<gene>
    <name evidence="1" type="ORF">AB1471_17675</name>
</gene>
<protein>
    <recommendedName>
        <fullName evidence="3">Acyl-CoA dehydrogenase</fullName>
    </recommendedName>
</protein>
<evidence type="ECO:0008006" key="3">
    <source>
        <dbReference type="Google" id="ProtNLM"/>
    </source>
</evidence>
<organism evidence="1 2">
    <name type="scientific">Jeotgalibacillus marinus</name>
    <dbReference type="NCBI Taxonomy" id="86667"/>
    <lineage>
        <taxon>Bacteria</taxon>
        <taxon>Bacillati</taxon>
        <taxon>Bacillota</taxon>
        <taxon>Bacilli</taxon>
        <taxon>Bacillales</taxon>
        <taxon>Caryophanaceae</taxon>
        <taxon>Jeotgalibacillus</taxon>
    </lineage>
</organism>
<dbReference type="EMBL" id="JBFMIA010000234">
    <property type="protein sequence ID" value="MEW9503557.1"/>
    <property type="molecule type" value="Genomic_DNA"/>
</dbReference>
<evidence type="ECO:0000313" key="1">
    <source>
        <dbReference type="EMBL" id="MEW9503557.1"/>
    </source>
</evidence>
<dbReference type="Proteomes" id="UP001556040">
    <property type="component" value="Unassembled WGS sequence"/>
</dbReference>
<dbReference type="InterPro" id="IPR009100">
    <property type="entry name" value="AcylCoA_DH/oxidase_NM_dom_sf"/>
</dbReference>
<reference evidence="1 2" key="1">
    <citation type="journal article" date="1979" name="Int. J. Syst. Evol. Microbiol.">
        <title>Bacillus globisporus subsp. marinus subsp. nov.</title>
        <authorList>
            <person name="Liu H."/>
        </authorList>
    </citation>
    <scope>NUCLEOTIDE SEQUENCE [LARGE SCALE GENOMIC DNA]</scope>
    <source>
        <strain evidence="1 2">DSM 1297</strain>
    </source>
</reference>
<dbReference type="SUPFAM" id="SSF56645">
    <property type="entry name" value="Acyl-CoA dehydrogenase NM domain-like"/>
    <property type="match status" value="1"/>
</dbReference>
<dbReference type="InterPro" id="IPR037069">
    <property type="entry name" value="AcylCoA_DH/ox_N_sf"/>
</dbReference>
<comment type="caution">
    <text evidence="1">The sequence shown here is derived from an EMBL/GenBank/DDBJ whole genome shotgun (WGS) entry which is preliminary data.</text>
</comment>